<protein>
    <submittedName>
        <fullName evidence="11">Outer membrane receptor for ferrienterochelin and colicin</fullName>
    </submittedName>
</protein>
<evidence type="ECO:0000259" key="9">
    <source>
        <dbReference type="Pfam" id="PF07715"/>
    </source>
</evidence>
<keyword evidence="4 7" id="KW-0812">Transmembrane</keyword>
<evidence type="ECO:0000256" key="2">
    <source>
        <dbReference type="ARBA" id="ARBA00022448"/>
    </source>
</evidence>
<evidence type="ECO:0000256" key="6">
    <source>
        <dbReference type="ARBA" id="ARBA00023237"/>
    </source>
</evidence>
<comment type="caution">
    <text evidence="11">The sequence shown here is derived from an EMBL/GenBank/DDBJ whole genome shotgun (WGS) entry which is preliminary data.</text>
</comment>
<organism evidence="11 12">
    <name type="scientific">Brevundimonas aurantiaca</name>
    <dbReference type="NCBI Taxonomy" id="74316"/>
    <lineage>
        <taxon>Bacteria</taxon>
        <taxon>Pseudomonadati</taxon>
        <taxon>Pseudomonadota</taxon>
        <taxon>Alphaproteobacteria</taxon>
        <taxon>Caulobacterales</taxon>
        <taxon>Caulobacteraceae</taxon>
        <taxon>Brevundimonas</taxon>
    </lineage>
</organism>
<feature type="region of interest" description="Disordered" evidence="8">
    <location>
        <begin position="304"/>
        <end position="325"/>
    </location>
</feature>
<comment type="similarity">
    <text evidence="7">Belongs to the TonB-dependent receptor family.</text>
</comment>
<evidence type="ECO:0000256" key="8">
    <source>
        <dbReference type="SAM" id="MobiDB-lite"/>
    </source>
</evidence>
<evidence type="ECO:0000256" key="7">
    <source>
        <dbReference type="PROSITE-ProRule" id="PRU01360"/>
    </source>
</evidence>
<dbReference type="Pfam" id="PF14905">
    <property type="entry name" value="OMP_b-brl_3"/>
    <property type="match status" value="1"/>
</dbReference>
<dbReference type="SUPFAM" id="SSF56935">
    <property type="entry name" value="Porins"/>
    <property type="match status" value="1"/>
</dbReference>
<dbReference type="RefSeq" id="WP_183216801.1">
    <property type="nucleotide sequence ID" value="NZ_CAJFZW010000056.1"/>
</dbReference>
<dbReference type="GO" id="GO:0009279">
    <property type="term" value="C:cell outer membrane"/>
    <property type="evidence" value="ECO:0007669"/>
    <property type="project" value="UniProtKB-SubCell"/>
</dbReference>
<dbReference type="InterPro" id="IPR012910">
    <property type="entry name" value="Plug_dom"/>
</dbReference>
<evidence type="ECO:0000313" key="11">
    <source>
        <dbReference type="EMBL" id="MBB5740356.1"/>
    </source>
</evidence>
<dbReference type="Pfam" id="PF07715">
    <property type="entry name" value="Plug"/>
    <property type="match status" value="1"/>
</dbReference>
<keyword evidence="11" id="KW-0675">Receptor</keyword>
<proteinExistence type="inferred from homology"/>
<keyword evidence="2 7" id="KW-0813">Transport</keyword>
<keyword evidence="6 7" id="KW-0998">Cell outer membrane</keyword>
<dbReference type="InterPro" id="IPR041700">
    <property type="entry name" value="OMP_b-brl_3"/>
</dbReference>
<dbReference type="PROSITE" id="PS52016">
    <property type="entry name" value="TONB_DEPENDENT_REC_3"/>
    <property type="match status" value="1"/>
</dbReference>
<dbReference type="InterPro" id="IPR036942">
    <property type="entry name" value="Beta-barrel_TonB_sf"/>
</dbReference>
<dbReference type="InterPro" id="IPR037066">
    <property type="entry name" value="Plug_dom_sf"/>
</dbReference>
<keyword evidence="3 7" id="KW-1134">Transmembrane beta strand</keyword>
<evidence type="ECO:0000256" key="3">
    <source>
        <dbReference type="ARBA" id="ARBA00022452"/>
    </source>
</evidence>
<reference evidence="11 12" key="1">
    <citation type="submission" date="2020-08" db="EMBL/GenBank/DDBJ databases">
        <title>Genomic Encyclopedia of Type Strains, Phase IV (KMG-IV): sequencing the most valuable type-strain genomes for metagenomic binning, comparative biology and taxonomic classification.</title>
        <authorList>
            <person name="Goeker M."/>
        </authorList>
    </citation>
    <scope>NUCLEOTIDE SEQUENCE [LARGE SCALE GENOMIC DNA]</scope>
    <source>
        <strain evidence="11 12">DSM 4731</strain>
    </source>
</reference>
<dbReference type="InterPro" id="IPR039426">
    <property type="entry name" value="TonB-dep_rcpt-like"/>
</dbReference>
<evidence type="ECO:0000313" key="12">
    <source>
        <dbReference type="Proteomes" id="UP000527324"/>
    </source>
</evidence>
<name>A0A7W9C736_9CAUL</name>
<dbReference type="Gene3D" id="2.40.170.20">
    <property type="entry name" value="TonB-dependent receptor, beta-barrel domain"/>
    <property type="match status" value="1"/>
</dbReference>
<evidence type="ECO:0000256" key="4">
    <source>
        <dbReference type="ARBA" id="ARBA00022692"/>
    </source>
</evidence>
<dbReference type="Proteomes" id="UP000527324">
    <property type="component" value="Unassembled WGS sequence"/>
</dbReference>
<sequence length="751" mass="82489">MTFHRTRRHFQRIRNRATGFETPCRHPRWIDLSAAARIGASVVALSAPASSVLAATQAAPGAPPAGPQSQGPTEVETVTVVGNARVRGSVDRRSYDIKNDLQYQSGSLADVLSGVPSVSVDPDGSVKLRGASGVTILIDGEPAPQVNGANQAAGVQQLRAAQFSRVEVMTNPSAAFSPEGQAGIINLISRKDGQSQPTTNITVGGGSRSAGNFSVSHSANHGPLSFNGSAGARRIPLVIDDTTTRRFIQPDDAIDQDRLESRTQLRKTESNASSTVGWQLDPKSKLTLDLDYFGLDQRQDRRAVFDSSARTSGAEPAFESTSHGRSDADLVSGGLMLKRTLSRTDSYALARLRVSRQTEDEAQDDVIDYWDEPTRNRRQAALRSLELQTVTFKAEYKIEARPGGELIVGSDLERQEADVGYAEGQTPGAAGGARDDPFRYDRSVAAVYTTYKTRFGELEVLPGVRLEVADWVTRQGGNAQRTRDFEIYPTGHVRYTVAQDWIIGGSFTRRVDRLRANDLDETVKYSGPLSYFSGRRDLKPEKTSAYELELEHEASGRNYLATGYYRSTSNRIGTLSTLRADGAILDRRANIGEFRTAGLELVASGSVGSTITYKLTGRFAWNEVSGAEGAGSYRRSAWTPSSQANVNWKITDHDFVQINAVQLGEDLSQQRRREAFSVVNLGYRRKLADSLFLTATVSDLFDSAPRRERVRGETFDQDIDRRYDARRFTLSLSYAFGRRTGSLEDRFDYGN</sequence>
<accession>A0A7W9C736</accession>
<gene>
    <name evidence="11" type="ORF">GGQ93_002074</name>
</gene>
<feature type="domain" description="Outer membrane protein beta-barrel" evidence="10">
    <location>
        <begin position="351"/>
        <end position="734"/>
    </location>
</feature>
<dbReference type="PANTHER" id="PTHR40980:SF4">
    <property type="entry name" value="TONB-DEPENDENT RECEPTOR-LIKE BETA-BARREL DOMAIN-CONTAINING PROTEIN"/>
    <property type="match status" value="1"/>
</dbReference>
<comment type="subcellular location">
    <subcellularLocation>
        <location evidence="1 7">Cell outer membrane</location>
        <topology evidence="1 7">Multi-pass membrane protein</topology>
    </subcellularLocation>
</comment>
<dbReference type="EMBL" id="JACHOQ010000004">
    <property type="protein sequence ID" value="MBB5740356.1"/>
    <property type="molecule type" value="Genomic_DNA"/>
</dbReference>
<dbReference type="AlphaFoldDB" id="A0A7W9C736"/>
<evidence type="ECO:0000256" key="1">
    <source>
        <dbReference type="ARBA" id="ARBA00004571"/>
    </source>
</evidence>
<evidence type="ECO:0000259" key="10">
    <source>
        <dbReference type="Pfam" id="PF14905"/>
    </source>
</evidence>
<keyword evidence="12" id="KW-1185">Reference proteome</keyword>
<keyword evidence="5 7" id="KW-0472">Membrane</keyword>
<feature type="domain" description="TonB-dependent receptor plug" evidence="9">
    <location>
        <begin position="102"/>
        <end position="182"/>
    </location>
</feature>
<evidence type="ECO:0000256" key="5">
    <source>
        <dbReference type="ARBA" id="ARBA00023136"/>
    </source>
</evidence>
<dbReference type="Gene3D" id="2.170.130.10">
    <property type="entry name" value="TonB-dependent receptor, plug domain"/>
    <property type="match status" value="1"/>
</dbReference>
<dbReference type="PANTHER" id="PTHR40980">
    <property type="entry name" value="PLUG DOMAIN-CONTAINING PROTEIN"/>
    <property type="match status" value="1"/>
</dbReference>